<reference evidence="1" key="1">
    <citation type="submission" date="2023-06" db="EMBL/GenBank/DDBJ databases">
        <authorList>
            <consortium name="Lawrence Berkeley National Laboratory"/>
            <person name="Ahrendt S."/>
            <person name="Sahu N."/>
            <person name="Indic B."/>
            <person name="Wong-Bajracharya J."/>
            <person name="Merenyi Z."/>
            <person name="Ke H.-M."/>
            <person name="Monk M."/>
            <person name="Kocsube S."/>
            <person name="Drula E."/>
            <person name="Lipzen A."/>
            <person name="Balint B."/>
            <person name="Henrissat B."/>
            <person name="Andreopoulos B."/>
            <person name="Martin F.M."/>
            <person name="Harder C.B."/>
            <person name="Rigling D."/>
            <person name="Ford K.L."/>
            <person name="Foster G.D."/>
            <person name="Pangilinan J."/>
            <person name="Papanicolaou A."/>
            <person name="Barry K."/>
            <person name="LaButti K."/>
            <person name="Viragh M."/>
            <person name="Koriabine M."/>
            <person name="Yan M."/>
            <person name="Riley R."/>
            <person name="Champramary S."/>
            <person name="Plett K.L."/>
            <person name="Tsai I.J."/>
            <person name="Slot J."/>
            <person name="Sipos G."/>
            <person name="Plett J."/>
            <person name="Nagy L.G."/>
            <person name="Grigoriev I.V."/>
        </authorList>
    </citation>
    <scope>NUCLEOTIDE SEQUENCE</scope>
    <source>
        <strain evidence="1">CCBAS 213</strain>
    </source>
</reference>
<dbReference type="GeneID" id="85354017"/>
<organism evidence="1 2">
    <name type="scientific">Armillaria tabescens</name>
    <name type="common">Ringless honey mushroom</name>
    <name type="synonym">Agaricus tabescens</name>
    <dbReference type="NCBI Taxonomy" id="1929756"/>
    <lineage>
        <taxon>Eukaryota</taxon>
        <taxon>Fungi</taxon>
        <taxon>Dikarya</taxon>
        <taxon>Basidiomycota</taxon>
        <taxon>Agaricomycotina</taxon>
        <taxon>Agaricomycetes</taxon>
        <taxon>Agaricomycetidae</taxon>
        <taxon>Agaricales</taxon>
        <taxon>Marasmiineae</taxon>
        <taxon>Physalacriaceae</taxon>
        <taxon>Desarmillaria</taxon>
    </lineage>
</organism>
<proteinExistence type="predicted"/>
<dbReference type="EMBL" id="JAUEPS010000106">
    <property type="protein sequence ID" value="KAK0437721.1"/>
    <property type="molecule type" value="Genomic_DNA"/>
</dbReference>
<dbReference type="Proteomes" id="UP001175211">
    <property type="component" value="Unassembled WGS sequence"/>
</dbReference>
<evidence type="ECO:0000313" key="2">
    <source>
        <dbReference type="Proteomes" id="UP001175211"/>
    </source>
</evidence>
<evidence type="ECO:0000313" key="1">
    <source>
        <dbReference type="EMBL" id="KAK0437721.1"/>
    </source>
</evidence>
<protein>
    <submittedName>
        <fullName evidence="1">Uncharacterized protein</fullName>
    </submittedName>
</protein>
<keyword evidence="2" id="KW-1185">Reference proteome</keyword>
<sequence length="343" mass="38774">MSGHPLSIRYQQAFTRTFYVSGMALVEINFHSDIRSRVIYIDCGIRDSRCTIASVMLRPGCCSLIRYLLETDAPSVVLANVYGALESRLPFSHPPMTAEFMADVNGEGWNAEQVLGIARKDLEAETKVESTSGYLMVYIFRYLMSRFTLIPACTVGINDVPHFLDELSPDYPASHFLVGRRLHRPGYKPEIYRKCRVKTSSLSMRLMPALYSFFPNETPYEQRSSMCSVKRRLVVLQRGVPVKSGTTWHVFTRPIDYGACTGGGRGHRKDRIKDYGVHIHCFTDTLTFGFRLPEYFPNLSPLLPTPSSTAYDSTILSSDDLLPWESGIPTSCSITYQNNFSLH</sequence>
<dbReference type="AlphaFoldDB" id="A0AA39J7S0"/>
<name>A0AA39J7S0_ARMTA</name>
<gene>
    <name evidence="1" type="ORF">EV420DRAFT_1486998</name>
</gene>
<comment type="caution">
    <text evidence="1">The sequence shown here is derived from an EMBL/GenBank/DDBJ whole genome shotgun (WGS) entry which is preliminary data.</text>
</comment>
<accession>A0AA39J7S0</accession>
<dbReference type="RefSeq" id="XP_060322665.1">
    <property type="nucleotide sequence ID" value="XM_060470469.1"/>
</dbReference>